<evidence type="ECO:0000256" key="2">
    <source>
        <dbReference type="ARBA" id="ARBA00022692"/>
    </source>
</evidence>
<sequence length="255" mass="27502">MYFAFLKQNYTESLKSLKEGAQFADIWLLAGLLSVTGMTTTFQAMTQLVVDKTTGRMRAFRLTQTSRLSVYLGYFFSSVIIGILMQIAVFMIGFGILSAVDGIGFSLYQVLLTTLAIILNSLVSAALSLILLSGVKKSSSLTSLGTIIGTLSGFLSGVYIPMRALPEIGQTIIKCYPGAYSASLFRHILLADQLKITFAPLSPDKLLDFKADFGIGLSLSGQLTTVVSESIILLFATLGLLIGSVIILKINKKNL</sequence>
<evidence type="ECO:0000256" key="1">
    <source>
        <dbReference type="ARBA" id="ARBA00004141"/>
    </source>
</evidence>
<gene>
    <name evidence="7" type="ORF">RU87_GL000733</name>
</gene>
<dbReference type="InterPro" id="IPR013525">
    <property type="entry name" value="ABC2_TM"/>
</dbReference>
<reference evidence="7 8" key="1">
    <citation type="submission" date="2014-12" db="EMBL/GenBank/DDBJ databases">
        <title>Draft genome sequences of 10 type strains of Lactococcus.</title>
        <authorList>
            <person name="Sun Z."/>
            <person name="Zhong Z."/>
            <person name="Liu W."/>
            <person name="Zhang W."/>
            <person name="Zhang H."/>
        </authorList>
    </citation>
    <scope>NUCLEOTIDE SEQUENCE [LARGE SCALE GENOMIC DNA]</scope>
    <source>
        <strain evidence="7 8">DSM 20686</strain>
    </source>
</reference>
<evidence type="ECO:0000259" key="6">
    <source>
        <dbReference type="Pfam" id="PF01061"/>
    </source>
</evidence>
<dbReference type="PANTHER" id="PTHR43229:SF2">
    <property type="entry name" value="NODULATION PROTEIN J"/>
    <property type="match status" value="1"/>
</dbReference>
<dbReference type="GO" id="GO:0016020">
    <property type="term" value="C:membrane"/>
    <property type="evidence" value="ECO:0007669"/>
    <property type="project" value="UniProtKB-SubCell"/>
</dbReference>
<comment type="caution">
    <text evidence="7">The sequence shown here is derived from an EMBL/GenBank/DDBJ whole genome shotgun (WGS) entry which is preliminary data.</text>
</comment>
<feature type="transmembrane region" description="Helical" evidence="5">
    <location>
        <begin position="231"/>
        <end position="250"/>
    </location>
</feature>
<feature type="transmembrane region" description="Helical" evidence="5">
    <location>
        <begin position="26"/>
        <end position="50"/>
    </location>
</feature>
<keyword evidence="4 5" id="KW-0472">Membrane</keyword>
<dbReference type="EMBL" id="JXJX01000002">
    <property type="protein sequence ID" value="PCS07996.1"/>
    <property type="molecule type" value="Genomic_DNA"/>
</dbReference>
<evidence type="ECO:0000313" key="7">
    <source>
        <dbReference type="EMBL" id="PCS07996.1"/>
    </source>
</evidence>
<dbReference type="InterPro" id="IPR051784">
    <property type="entry name" value="Nod_factor_ABC_transporter"/>
</dbReference>
<evidence type="ECO:0000313" key="8">
    <source>
        <dbReference type="Proteomes" id="UP000242246"/>
    </source>
</evidence>
<protein>
    <submittedName>
        <fullName evidence="7">Multidrug ABC transporter permease</fullName>
    </submittedName>
</protein>
<dbReference type="Pfam" id="PF01061">
    <property type="entry name" value="ABC2_membrane"/>
    <property type="match status" value="1"/>
</dbReference>
<feature type="transmembrane region" description="Helical" evidence="5">
    <location>
        <begin position="144"/>
        <end position="162"/>
    </location>
</feature>
<evidence type="ECO:0000256" key="5">
    <source>
        <dbReference type="SAM" id="Phobius"/>
    </source>
</evidence>
<accession>A0A2A5S3D8</accession>
<dbReference type="GO" id="GO:0140359">
    <property type="term" value="F:ABC-type transporter activity"/>
    <property type="evidence" value="ECO:0007669"/>
    <property type="project" value="InterPro"/>
</dbReference>
<evidence type="ECO:0000256" key="3">
    <source>
        <dbReference type="ARBA" id="ARBA00022989"/>
    </source>
</evidence>
<dbReference type="PANTHER" id="PTHR43229">
    <property type="entry name" value="NODULATION PROTEIN J"/>
    <property type="match status" value="1"/>
</dbReference>
<proteinExistence type="predicted"/>
<comment type="subcellular location">
    <subcellularLocation>
        <location evidence="1">Membrane</location>
        <topology evidence="1">Multi-pass membrane protein</topology>
    </subcellularLocation>
</comment>
<feature type="domain" description="ABC-2 type transporter transmembrane" evidence="6">
    <location>
        <begin position="23"/>
        <end position="189"/>
    </location>
</feature>
<feature type="transmembrane region" description="Helical" evidence="5">
    <location>
        <begin position="106"/>
        <end position="132"/>
    </location>
</feature>
<keyword evidence="2 5" id="KW-0812">Transmembrane</keyword>
<feature type="transmembrane region" description="Helical" evidence="5">
    <location>
        <begin position="71"/>
        <end position="100"/>
    </location>
</feature>
<dbReference type="STRING" id="1348632.GCA_001591745_01068"/>
<dbReference type="Proteomes" id="UP000242246">
    <property type="component" value="Unassembled WGS sequence"/>
</dbReference>
<dbReference type="AlphaFoldDB" id="A0A2A5S3D8"/>
<organism evidence="7 8">
    <name type="scientific">Pseudolactococcus plantarum</name>
    <dbReference type="NCBI Taxonomy" id="1365"/>
    <lineage>
        <taxon>Bacteria</taxon>
        <taxon>Bacillati</taxon>
        <taxon>Bacillota</taxon>
        <taxon>Bacilli</taxon>
        <taxon>Lactobacillales</taxon>
        <taxon>Streptococcaceae</taxon>
        <taxon>Pseudolactococcus</taxon>
    </lineage>
</organism>
<keyword evidence="8" id="KW-1185">Reference proteome</keyword>
<name>A0A2A5S3D8_9LACT</name>
<keyword evidence="3 5" id="KW-1133">Transmembrane helix</keyword>
<evidence type="ECO:0000256" key="4">
    <source>
        <dbReference type="ARBA" id="ARBA00023136"/>
    </source>
</evidence>